<dbReference type="Gene3D" id="3.40.1650.10">
    <property type="entry name" value="RbsD-like domain"/>
    <property type="match status" value="1"/>
</dbReference>
<comment type="catalytic activity">
    <reaction evidence="1">
        <text>beta-D-ribopyranose = beta-D-ribofuranose</text>
        <dbReference type="Rhea" id="RHEA:25432"/>
        <dbReference type="ChEBI" id="CHEBI:27476"/>
        <dbReference type="ChEBI" id="CHEBI:47002"/>
        <dbReference type="EC" id="5.4.99.62"/>
    </reaction>
</comment>
<keyword evidence="2" id="KW-0413">Isomerase</keyword>
<comment type="catalytic activity">
    <reaction evidence="3">
        <text>alpha-L-fucose = beta-L-fucose</text>
        <dbReference type="Rhea" id="RHEA:25580"/>
        <dbReference type="ChEBI" id="CHEBI:42548"/>
        <dbReference type="ChEBI" id="CHEBI:42589"/>
        <dbReference type="EC" id="5.1.3.29"/>
    </reaction>
</comment>
<evidence type="ECO:0000256" key="3">
    <source>
        <dbReference type="ARBA" id="ARBA00036324"/>
    </source>
</evidence>
<evidence type="ECO:0000256" key="2">
    <source>
        <dbReference type="ARBA" id="ARBA00023235"/>
    </source>
</evidence>
<dbReference type="InterPro" id="IPR023750">
    <property type="entry name" value="RbsD-like_sf"/>
</dbReference>
<name>A0A318N605_9BIFI</name>
<proteinExistence type="predicted"/>
<organism evidence="4 5">
    <name type="scientific">Bifidobacterium asteroides</name>
    <dbReference type="NCBI Taxonomy" id="1684"/>
    <lineage>
        <taxon>Bacteria</taxon>
        <taxon>Bacillati</taxon>
        <taxon>Actinomycetota</taxon>
        <taxon>Actinomycetes</taxon>
        <taxon>Bifidobacteriales</taxon>
        <taxon>Bifidobacteriaceae</taxon>
        <taxon>Bifidobacterium</taxon>
    </lineage>
</organism>
<dbReference type="GO" id="GO:0062193">
    <property type="term" value="F:D-ribose pyranase activity"/>
    <property type="evidence" value="ECO:0007669"/>
    <property type="project" value="UniProtKB-EC"/>
</dbReference>
<dbReference type="InterPro" id="IPR007721">
    <property type="entry name" value="RbsD_FucU"/>
</dbReference>
<evidence type="ECO:0000313" key="4">
    <source>
        <dbReference type="EMBL" id="PXY89622.1"/>
    </source>
</evidence>
<dbReference type="InterPro" id="IPR050443">
    <property type="entry name" value="RbsD/FucU_mutarotase"/>
</dbReference>
<dbReference type="Proteomes" id="UP000248128">
    <property type="component" value="Unassembled WGS sequence"/>
</dbReference>
<dbReference type="PANTHER" id="PTHR31690:SF4">
    <property type="entry name" value="FUCOSE MUTAROTASE"/>
    <property type="match status" value="1"/>
</dbReference>
<dbReference type="OrthoDB" id="9805009at2"/>
<dbReference type="EMBL" id="QGLK01000001">
    <property type="protein sequence ID" value="PXY89622.1"/>
    <property type="molecule type" value="Genomic_DNA"/>
</dbReference>
<gene>
    <name evidence="4" type="ORF">DKK74_01860</name>
</gene>
<comment type="caution">
    <text evidence="4">The sequence shown here is derived from an EMBL/GenBank/DDBJ whole genome shotgun (WGS) entry which is preliminary data.</text>
</comment>
<dbReference type="AlphaFoldDB" id="A0A318N605"/>
<accession>A0A318N605</accession>
<dbReference type="PANTHER" id="PTHR31690">
    <property type="entry name" value="FUCOSE MUTAROTASE"/>
    <property type="match status" value="1"/>
</dbReference>
<reference evidence="4 5" key="1">
    <citation type="submission" date="2018-05" db="EMBL/GenBank/DDBJ databases">
        <title>Reference genomes for bee gut microbiota database.</title>
        <authorList>
            <person name="Ellegaard K.M."/>
        </authorList>
    </citation>
    <scope>NUCLEOTIDE SEQUENCE [LARGE SCALE GENOMIC DNA]</scope>
    <source>
        <strain evidence="4 5">ESL0199</strain>
    </source>
</reference>
<dbReference type="GO" id="GO:0006004">
    <property type="term" value="P:fucose metabolic process"/>
    <property type="evidence" value="ECO:0007669"/>
    <property type="project" value="TreeGrafter"/>
</dbReference>
<dbReference type="SUPFAM" id="SSF102546">
    <property type="entry name" value="RbsD-like"/>
    <property type="match status" value="1"/>
</dbReference>
<dbReference type="GO" id="GO:0036373">
    <property type="term" value="F:L-fucose mutarotase activity"/>
    <property type="evidence" value="ECO:0007669"/>
    <property type="project" value="UniProtKB-EC"/>
</dbReference>
<dbReference type="Pfam" id="PF05025">
    <property type="entry name" value="RbsD_FucU"/>
    <property type="match status" value="1"/>
</dbReference>
<dbReference type="GO" id="GO:0042806">
    <property type="term" value="F:fucose binding"/>
    <property type="evidence" value="ECO:0007669"/>
    <property type="project" value="TreeGrafter"/>
</dbReference>
<evidence type="ECO:0000313" key="5">
    <source>
        <dbReference type="Proteomes" id="UP000248128"/>
    </source>
</evidence>
<dbReference type="RefSeq" id="WP_110412504.1">
    <property type="nucleotide sequence ID" value="NZ_QGLK01000001.1"/>
</dbReference>
<protein>
    <submittedName>
        <fullName evidence="4">Uncharacterized protein</fullName>
    </submittedName>
</protein>
<evidence type="ECO:0000256" key="1">
    <source>
        <dbReference type="ARBA" id="ARBA00000223"/>
    </source>
</evidence>
<sequence>MLRMTLLNPILISALSRCGHGDKILIADGNYPLMTQSMPNTDRVYLALRPNLPTVTEVLEVVLTAIPVEKVEVMEPSDSKAEPPIYDEFKSLLNYEELLRLSRTDFYRAVRNDPHVVVAVGTGDMRAFGNILLTVGVREH</sequence>